<dbReference type="Gene3D" id="6.10.140.2220">
    <property type="match status" value="1"/>
</dbReference>
<dbReference type="EMBL" id="JBBXMP010000129">
    <property type="protein sequence ID" value="KAL0061617.1"/>
    <property type="molecule type" value="Genomic_DNA"/>
</dbReference>
<evidence type="ECO:0000256" key="2">
    <source>
        <dbReference type="ARBA" id="ARBA00022771"/>
    </source>
</evidence>
<organism evidence="7 8">
    <name type="scientific">Marasmius tenuissimus</name>
    <dbReference type="NCBI Taxonomy" id="585030"/>
    <lineage>
        <taxon>Eukaryota</taxon>
        <taxon>Fungi</taxon>
        <taxon>Dikarya</taxon>
        <taxon>Basidiomycota</taxon>
        <taxon>Agaricomycotina</taxon>
        <taxon>Agaricomycetes</taxon>
        <taxon>Agaricomycetidae</taxon>
        <taxon>Agaricales</taxon>
        <taxon>Marasmiineae</taxon>
        <taxon>Marasmiaceae</taxon>
        <taxon>Marasmius</taxon>
    </lineage>
</organism>
<evidence type="ECO:0000256" key="3">
    <source>
        <dbReference type="ARBA" id="ARBA00022833"/>
    </source>
</evidence>
<comment type="caution">
    <text evidence="7">The sequence shown here is derived from an EMBL/GenBank/DDBJ whole genome shotgun (WGS) entry which is preliminary data.</text>
</comment>
<dbReference type="Proteomes" id="UP001437256">
    <property type="component" value="Unassembled WGS sequence"/>
</dbReference>
<feature type="domain" description="MYND-type" evidence="6">
    <location>
        <begin position="419"/>
        <end position="477"/>
    </location>
</feature>
<proteinExistence type="predicted"/>
<keyword evidence="8" id="KW-1185">Reference proteome</keyword>
<keyword evidence="1" id="KW-0479">Metal-binding</keyword>
<dbReference type="InterPro" id="IPR002893">
    <property type="entry name" value="Znf_MYND"/>
</dbReference>
<sequence length="630" mass="71753">MPPSRIVNGLDLLFLKICASRFPTLRIAFRELGKQGQPPEAFQHDHLGQSNPISTAIEILGALNAIFSRSTQIDPAELTDHWDLLSPWFKFFFEDFILLEDPPFTPEGTQMLDHVLAILPGIFTPLRRLSLTANIWLSLGQRSPFLAVYIPQVFLKTMEEAHPSWKSWTTLASSVDPLLQRRYVLDYQPKRVLYEIDDSNMNLGRIFVRHLNIAIARMAEAPTNRELISLQGLLELVGKSTEDSPSTEKFKETPEDAIPVLIRLIRALVTYARQTSRRDQPADPDTMFLLYKVVTLTLQVLVKVLRGPRSITLALNVGIAKAIFKIPHYLFLREALEGNEENRLTHWGTLILDRISRFLVLTPVLHGFCSAIRKVSAAGDLEATMKDKSEKLWACWTRNKEKAAMLRSMRRQLRTLPSLSSCASHSQCPLRPKGTGTTNTQNRRADIRYLRCSSCESVVYCSRACQSAHWKEHRQLCQRLSLVRRKFLDPDIPLPHYDDALLKGLIPRFFERNSDSIKREVTRYAFALTEGLSSSRGQRSVDLRHKNPIVCINLSISDPLTVENCVRVINSTTAEAYARTISISQSPRQWVDQYIRSGDVENRNPAAPQVRLLGLLPENLRQTRTIEFPL</sequence>
<name>A0ABR2ZMI6_9AGAR</name>
<reference evidence="7 8" key="1">
    <citation type="submission" date="2024-05" db="EMBL/GenBank/DDBJ databases">
        <title>A draft genome resource for the thread blight pathogen Marasmius tenuissimus strain MS-2.</title>
        <authorList>
            <person name="Yulfo-Soto G.E."/>
            <person name="Baruah I.K."/>
            <person name="Amoako-Attah I."/>
            <person name="Bukari Y."/>
            <person name="Meinhardt L.W."/>
            <person name="Bailey B.A."/>
            <person name="Cohen S.P."/>
        </authorList>
    </citation>
    <scope>NUCLEOTIDE SEQUENCE [LARGE SCALE GENOMIC DNA]</scope>
    <source>
        <strain evidence="7 8">MS-2</strain>
    </source>
</reference>
<gene>
    <name evidence="7" type="ORF">AAF712_011534</name>
</gene>
<evidence type="ECO:0000313" key="7">
    <source>
        <dbReference type="EMBL" id="KAL0061617.1"/>
    </source>
</evidence>
<feature type="region of interest" description="Disordered" evidence="5">
    <location>
        <begin position="421"/>
        <end position="440"/>
    </location>
</feature>
<keyword evidence="2 4" id="KW-0863">Zinc-finger</keyword>
<dbReference type="SUPFAM" id="SSF144232">
    <property type="entry name" value="HIT/MYND zinc finger-like"/>
    <property type="match status" value="1"/>
</dbReference>
<accession>A0ABR2ZMI6</accession>
<keyword evidence="3" id="KW-0862">Zinc</keyword>
<evidence type="ECO:0000256" key="1">
    <source>
        <dbReference type="ARBA" id="ARBA00022723"/>
    </source>
</evidence>
<dbReference type="Pfam" id="PF01753">
    <property type="entry name" value="zf-MYND"/>
    <property type="match status" value="1"/>
</dbReference>
<evidence type="ECO:0000259" key="6">
    <source>
        <dbReference type="PROSITE" id="PS50865"/>
    </source>
</evidence>
<dbReference type="PROSITE" id="PS50865">
    <property type="entry name" value="ZF_MYND_2"/>
    <property type="match status" value="1"/>
</dbReference>
<evidence type="ECO:0000256" key="5">
    <source>
        <dbReference type="SAM" id="MobiDB-lite"/>
    </source>
</evidence>
<evidence type="ECO:0000313" key="8">
    <source>
        <dbReference type="Proteomes" id="UP001437256"/>
    </source>
</evidence>
<evidence type="ECO:0000256" key="4">
    <source>
        <dbReference type="PROSITE-ProRule" id="PRU00134"/>
    </source>
</evidence>
<protein>
    <recommendedName>
        <fullName evidence="6">MYND-type domain-containing protein</fullName>
    </recommendedName>
</protein>